<protein>
    <recommendedName>
        <fullName evidence="3">Regulatory protein RecX</fullName>
    </recommendedName>
</protein>
<evidence type="ECO:0008006" key="3">
    <source>
        <dbReference type="Google" id="ProtNLM"/>
    </source>
</evidence>
<dbReference type="RefSeq" id="WP_005089529.1">
    <property type="nucleotide sequence ID" value="NZ_JRUE01000263.1"/>
</dbReference>
<evidence type="ECO:0000313" key="1">
    <source>
        <dbReference type="EMBL" id="KXZ62343.1"/>
    </source>
</evidence>
<dbReference type="Proteomes" id="UP000075680">
    <property type="component" value="Unassembled WGS sequence"/>
</dbReference>
<organism evidence="1 2">
    <name type="scientific">Acinetobacter venetianus</name>
    <dbReference type="NCBI Taxonomy" id="52133"/>
    <lineage>
        <taxon>Bacteria</taxon>
        <taxon>Pseudomonadati</taxon>
        <taxon>Pseudomonadota</taxon>
        <taxon>Gammaproteobacteria</taxon>
        <taxon>Moraxellales</taxon>
        <taxon>Moraxellaceae</taxon>
        <taxon>Acinetobacter</taxon>
    </lineage>
</organism>
<reference evidence="1 2" key="1">
    <citation type="journal article" date="2016" name="Sci. Rep.">
        <title>Genomic and phenotypic characterization of the species Acinetobacter venetianus.</title>
        <authorList>
            <person name="Fondi M."/>
            <person name="Maida I."/>
            <person name="Perrin E."/>
            <person name="Orlandini V."/>
            <person name="La Torre L."/>
            <person name="Bosi E."/>
            <person name="Negroni A."/>
            <person name="Zanaroli G."/>
            <person name="Fava F."/>
            <person name="Decorosi F."/>
            <person name="Giovannetti L."/>
            <person name="Viti C."/>
            <person name="Vaneechoutte M."/>
            <person name="Dijkshoorn L."/>
            <person name="Fani R."/>
        </authorList>
    </citation>
    <scope>NUCLEOTIDE SEQUENCE [LARGE SCALE GENOMIC DNA]</scope>
    <source>
        <strain evidence="1 2">LUH5627</strain>
    </source>
</reference>
<gene>
    <name evidence="1" type="ORF">AVENLUH5627_03517</name>
</gene>
<dbReference type="EMBL" id="JRUE01000263">
    <property type="protein sequence ID" value="KXZ62343.1"/>
    <property type="molecule type" value="Genomic_DNA"/>
</dbReference>
<proteinExistence type="predicted"/>
<evidence type="ECO:0000313" key="2">
    <source>
        <dbReference type="Proteomes" id="UP000075680"/>
    </source>
</evidence>
<accession>A0A150HJ32</accession>
<sequence length="74" mass="8679">MYHSLSSSKDMIENQELTKDLFAKYDLQMIDTEKLAQKYSTASKKMQKLIFAILKERGFDRSEIESLLKSNQKN</sequence>
<comment type="caution">
    <text evidence="1">The sequence shown here is derived from an EMBL/GenBank/DDBJ whole genome shotgun (WGS) entry which is preliminary data.</text>
</comment>
<dbReference type="AlphaFoldDB" id="A0A150HJ32"/>
<dbReference type="PATRIC" id="fig|52133.18.peg.3602"/>
<name>A0A150HJ32_9GAMM</name>